<gene>
    <name evidence="2" type="ORF">PRLR5076_24410</name>
</gene>
<keyword evidence="2" id="KW-0808">Transferase</keyword>
<dbReference type="RefSeq" id="WP_223925235.1">
    <property type="nucleotide sequence ID" value="NZ_BPUA01000001.1"/>
</dbReference>
<evidence type="ECO:0000313" key="2">
    <source>
        <dbReference type="EMBL" id="GJG59590.1"/>
    </source>
</evidence>
<keyword evidence="2" id="KW-0012">Acyltransferase</keyword>
<evidence type="ECO:0000313" key="3">
    <source>
        <dbReference type="Proteomes" id="UP000825483"/>
    </source>
</evidence>
<sequence length="405" mass="45410">MSMVADNEKIHAGTAIPTGHSDGKDEFSSIRPFEDSEIPQVVDRLLADKQFLQILPAVFPGTPVEAIRQKARGCKTLLDFQLAFVYSLVKGIMAKASKGFDMDAKALDTKANYTFVSNHRDIVLDSALLDVLLVDNKFTTTCEIAIGDNLLKYPWIKDVVRLNKSFIVERDLPMRQLLLASKRLSDYMHYAISQKHDNIWIAQREGRAKDSNDRTQKSILQMMAMGGEGSVVDRLKALHIVPLAISYEYDPCDFLKAKEMQQRRDNPDFHKGPMDDVTSMRTGIFGYKGSVHYHCAPCIDGYLDTLDPKTSKGVLFETVAKHIDSEIHKNYRLYPNNFIALDELLGADHTGSYTDEDKAAFDSYLGAQLGKIDLPNKDEAFLRNRMLTMYANPAINCLAANGITA</sequence>
<dbReference type="Pfam" id="PF01553">
    <property type="entry name" value="Acyltransferase"/>
    <property type="match status" value="1"/>
</dbReference>
<proteinExistence type="predicted"/>
<keyword evidence="3" id="KW-1185">Reference proteome</keyword>
<dbReference type="GeneID" id="72466362"/>
<protein>
    <submittedName>
        <fullName evidence="2">Acyltransferase</fullName>
    </submittedName>
</protein>
<dbReference type="GO" id="GO:0042840">
    <property type="term" value="P:D-glucuronate catabolic process"/>
    <property type="evidence" value="ECO:0007669"/>
    <property type="project" value="TreeGrafter"/>
</dbReference>
<dbReference type="Proteomes" id="UP000825483">
    <property type="component" value="Unassembled WGS sequence"/>
</dbReference>
<name>A0A9R1CBL6_9BACT</name>
<dbReference type="AlphaFoldDB" id="A0A9R1CBL6"/>
<dbReference type="PANTHER" id="PTHR30068">
    <property type="entry name" value="URONATE ISOMERASE"/>
    <property type="match status" value="1"/>
</dbReference>
<dbReference type="GO" id="GO:0016746">
    <property type="term" value="F:acyltransferase activity"/>
    <property type="evidence" value="ECO:0007669"/>
    <property type="project" value="UniProtKB-KW"/>
</dbReference>
<evidence type="ECO:0000259" key="1">
    <source>
        <dbReference type="Pfam" id="PF01553"/>
    </source>
</evidence>
<feature type="domain" description="Phospholipid/glycerol acyltransferase" evidence="1">
    <location>
        <begin position="107"/>
        <end position="246"/>
    </location>
</feature>
<dbReference type="EMBL" id="BPUB01000002">
    <property type="protein sequence ID" value="GJG59590.1"/>
    <property type="molecule type" value="Genomic_DNA"/>
</dbReference>
<comment type="caution">
    <text evidence="2">The sequence shown here is derived from an EMBL/GenBank/DDBJ whole genome shotgun (WGS) entry which is preliminary data.</text>
</comment>
<reference evidence="2" key="1">
    <citation type="journal article" date="2022" name="Int. J. Syst. Evol. Microbiol.">
        <title>Prevotella lacticifex sp. nov., isolated from the rumen of cows.</title>
        <authorList>
            <person name="Shinkai T."/>
            <person name="Ikeyama N."/>
            <person name="Kumagai M."/>
            <person name="Ohmori H."/>
            <person name="Sakamoto M."/>
            <person name="Ohkuma M."/>
            <person name="Mitsumori M."/>
        </authorList>
    </citation>
    <scope>NUCLEOTIDE SEQUENCE</scope>
    <source>
        <strain evidence="2">R5076</strain>
    </source>
</reference>
<accession>A0A9R1CBL6</accession>
<dbReference type="InterPro" id="IPR002123">
    <property type="entry name" value="Plipid/glycerol_acylTrfase"/>
</dbReference>
<dbReference type="PANTHER" id="PTHR30068:SF3">
    <property type="entry name" value="PHOSPHOLIPID_GLYCEROL ACYLTRANSFERASE DOMAIN-CONTAINING PROTEIN"/>
    <property type="match status" value="1"/>
</dbReference>
<dbReference type="GO" id="GO:0019698">
    <property type="term" value="P:D-galacturonate catabolic process"/>
    <property type="evidence" value="ECO:0007669"/>
    <property type="project" value="TreeGrafter"/>
</dbReference>
<organism evidence="2 3">
    <name type="scientific">Prevotella lacticifex</name>
    <dbReference type="NCBI Taxonomy" id="2854755"/>
    <lineage>
        <taxon>Bacteria</taxon>
        <taxon>Pseudomonadati</taxon>
        <taxon>Bacteroidota</taxon>
        <taxon>Bacteroidia</taxon>
        <taxon>Bacteroidales</taxon>
        <taxon>Prevotellaceae</taxon>
        <taxon>Prevotella</taxon>
    </lineage>
</organism>